<keyword evidence="1" id="KW-0175">Coiled coil</keyword>
<protein>
    <submittedName>
        <fullName evidence="5">Uncharacterized protein LOC107265190 isoform X1</fullName>
    </submittedName>
</protein>
<dbReference type="KEGG" id="ccin:107265190"/>
<feature type="coiled-coil region" evidence="1">
    <location>
        <begin position="229"/>
        <end position="256"/>
    </location>
</feature>
<evidence type="ECO:0000256" key="2">
    <source>
        <dbReference type="SAM" id="MobiDB-lite"/>
    </source>
</evidence>
<dbReference type="RefSeq" id="XP_015589850.1">
    <property type="nucleotide sequence ID" value="XM_015734364.2"/>
</dbReference>
<dbReference type="Proteomes" id="UP000694920">
    <property type="component" value="Unplaced"/>
</dbReference>
<dbReference type="Gene3D" id="2.60.40.2840">
    <property type="match status" value="1"/>
</dbReference>
<organism evidence="4 5">
    <name type="scientific">Cephus cinctus</name>
    <name type="common">Wheat stem sawfly</name>
    <dbReference type="NCBI Taxonomy" id="211228"/>
    <lineage>
        <taxon>Eukaryota</taxon>
        <taxon>Metazoa</taxon>
        <taxon>Ecdysozoa</taxon>
        <taxon>Arthropoda</taxon>
        <taxon>Hexapoda</taxon>
        <taxon>Insecta</taxon>
        <taxon>Pterygota</taxon>
        <taxon>Neoptera</taxon>
        <taxon>Endopterygota</taxon>
        <taxon>Hymenoptera</taxon>
        <taxon>Cephoidea</taxon>
        <taxon>Cephidae</taxon>
        <taxon>Cephus</taxon>
    </lineage>
</organism>
<sequence>MHCCTSVTGCYHRHKNDLTFMNVLKKYTINEDIVLNYVLHENAQTSTKDWIGIFPRGWTNLQQYLTFEYALVAPREASLPNRSILFLHTFHQEASPNVDYQFVYVSKQIQILGTSSYFRFTLSPDSHQFGNNYSNKKWEKHMRLAGYPPAQVMSDDSMNKSYQQESSVNLNGTLSSHSAGAVSCLRSRTNGIKMGMDSRIGPRRICQNCEKPMDHSKLALGRARSLVSHNSLVARVARLERDLELAEGSVKHARMARANLTNRLRAYESFVTEMLKSLALKGIVKIMDAQGKEIILKRVNTRNLSENPEADINLRNESGVLEGQEQSNGNTITDENRKDLIIDSLHIEEQSSQILNSGIEKFVQHGECVDEKSQTTADIRTQTAKMTCDKYTEMDKGLEFPEGISEDKNNERDDIQPIKDKISFEKNDENPKERESKESRSNLSDNPENCHQEDIRRTSDGVKICELKKKYSFFPASAVCIEHDQRDVMREEQFLIRAVQSLTENQRENEDSLEILPSVDTLVKPSAIVLRDGNMKFAIIRY</sequence>
<dbReference type="InterPro" id="IPR041611">
    <property type="entry name" value="SKICH"/>
</dbReference>
<proteinExistence type="predicted"/>
<accession>A0AAJ7FFX3</accession>
<feature type="region of interest" description="Disordered" evidence="2">
    <location>
        <begin position="400"/>
        <end position="455"/>
    </location>
</feature>
<evidence type="ECO:0000313" key="5">
    <source>
        <dbReference type="RefSeq" id="XP_015589850.1"/>
    </source>
</evidence>
<gene>
    <name evidence="5" type="primary">LOC107265190</name>
</gene>
<reference evidence="5" key="1">
    <citation type="submission" date="2025-08" db="UniProtKB">
        <authorList>
            <consortium name="RefSeq"/>
        </authorList>
    </citation>
    <scope>IDENTIFICATION</scope>
</reference>
<dbReference type="Pfam" id="PF17751">
    <property type="entry name" value="SKICH"/>
    <property type="match status" value="1"/>
</dbReference>
<evidence type="ECO:0000259" key="3">
    <source>
        <dbReference type="Pfam" id="PF17751"/>
    </source>
</evidence>
<feature type="compositionally biased region" description="Basic and acidic residues" evidence="2">
    <location>
        <begin position="400"/>
        <end position="440"/>
    </location>
</feature>
<feature type="domain" description="SKICH" evidence="3">
    <location>
        <begin position="19"/>
        <end position="120"/>
    </location>
</feature>
<evidence type="ECO:0000313" key="4">
    <source>
        <dbReference type="Proteomes" id="UP000694920"/>
    </source>
</evidence>
<dbReference type="AlphaFoldDB" id="A0AAJ7FFX3"/>
<evidence type="ECO:0000256" key="1">
    <source>
        <dbReference type="SAM" id="Coils"/>
    </source>
</evidence>
<name>A0AAJ7FFX3_CEPCN</name>
<dbReference type="GeneID" id="107265190"/>
<keyword evidence="4" id="KW-1185">Reference proteome</keyword>